<name>A0A6P0UB18_9FLAO</name>
<gene>
    <name evidence="2" type="ORF">GWK09_07635</name>
</gene>
<keyword evidence="1" id="KW-0175">Coiled coil</keyword>
<proteinExistence type="predicted"/>
<dbReference type="RefSeq" id="WP_163692394.1">
    <property type="nucleotide sequence ID" value="NZ_FXTW01000001.1"/>
</dbReference>
<evidence type="ECO:0000256" key="1">
    <source>
        <dbReference type="SAM" id="Coils"/>
    </source>
</evidence>
<evidence type="ECO:0000313" key="3">
    <source>
        <dbReference type="Proteomes" id="UP000468443"/>
    </source>
</evidence>
<feature type="coiled-coil region" evidence="1">
    <location>
        <begin position="26"/>
        <end position="67"/>
    </location>
</feature>
<keyword evidence="3" id="KW-1185">Reference proteome</keyword>
<sequence length="289" mass="33060">MATSTKNQDKLELLRDILLPGEHKALEQLSERILRMEKQELQQNELIRKLDAELSRKMEEVKKESEESLRGQVLQVLKTEIEKDPATVAAIFAPLTSALLEKEKAERKKEKRDRRSAPARNLSRGWKNFTGLFRSASSTKKAEKQLKSAVIVQTLVIDRKSGNLKASFQENDIVDESKISVICGVINDHIQKHALGQHQHLSILPYGPYQIYVQGFIKHYVALVITGRKEMDCKEKMQDIIFSFYYEFMSKNLDLLNEGKHDQTPKKIISRTSLEKAMDKHFGSGATPI</sequence>
<organism evidence="2 3">
    <name type="scientific">Muriicola jejuensis</name>
    <dbReference type="NCBI Taxonomy" id="504488"/>
    <lineage>
        <taxon>Bacteria</taxon>
        <taxon>Pseudomonadati</taxon>
        <taxon>Bacteroidota</taxon>
        <taxon>Flavobacteriia</taxon>
        <taxon>Flavobacteriales</taxon>
        <taxon>Flavobacteriaceae</taxon>
        <taxon>Muriicola</taxon>
    </lineage>
</organism>
<comment type="caution">
    <text evidence="2">The sequence shown here is derived from an EMBL/GenBank/DDBJ whole genome shotgun (WGS) entry which is preliminary data.</text>
</comment>
<dbReference type="EMBL" id="JAABOP010000001">
    <property type="protein sequence ID" value="NER10384.1"/>
    <property type="molecule type" value="Genomic_DNA"/>
</dbReference>
<dbReference type="AlphaFoldDB" id="A0A6P0UB18"/>
<dbReference type="Proteomes" id="UP000468443">
    <property type="component" value="Unassembled WGS sequence"/>
</dbReference>
<protein>
    <submittedName>
        <fullName evidence="2">Uncharacterized protein</fullName>
    </submittedName>
</protein>
<reference evidence="2 3" key="1">
    <citation type="submission" date="2020-01" db="EMBL/GenBank/DDBJ databases">
        <title>Muriicola jejuensis KCTC 22299.</title>
        <authorList>
            <person name="Wang G."/>
        </authorList>
    </citation>
    <scope>NUCLEOTIDE SEQUENCE [LARGE SCALE GENOMIC DNA]</scope>
    <source>
        <strain evidence="2 3">KCTC 22299</strain>
    </source>
</reference>
<accession>A0A6P0UB18</accession>
<evidence type="ECO:0000313" key="2">
    <source>
        <dbReference type="EMBL" id="NER10384.1"/>
    </source>
</evidence>